<dbReference type="Proteomes" id="UP000322000">
    <property type="component" value="Chromosome 8"/>
</dbReference>
<name>A0A7E5VUR4_TRINI</name>
<keyword evidence="6" id="KW-1133">Transmembrane helix</keyword>
<keyword evidence="3" id="KW-0677">Repeat</keyword>
<dbReference type="GO" id="GO:0031012">
    <property type="term" value="C:extracellular matrix"/>
    <property type="evidence" value="ECO:0007669"/>
    <property type="project" value="TreeGrafter"/>
</dbReference>
<feature type="coiled-coil region" evidence="4">
    <location>
        <begin position="562"/>
        <end position="597"/>
    </location>
</feature>
<feature type="region of interest" description="Disordered" evidence="5">
    <location>
        <begin position="672"/>
        <end position="707"/>
    </location>
</feature>
<dbReference type="InterPro" id="IPR001611">
    <property type="entry name" value="Leu-rich_rpt"/>
</dbReference>
<dbReference type="KEGG" id="tnl:113496893"/>
<feature type="chain" id="PRO_5028866507" evidence="7">
    <location>
        <begin position="22"/>
        <end position="755"/>
    </location>
</feature>
<evidence type="ECO:0000256" key="1">
    <source>
        <dbReference type="ARBA" id="ARBA00022614"/>
    </source>
</evidence>
<dbReference type="PANTHER" id="PTHR24373:SF275">
    <property type="entry name" value="TIR DOMAIN-CONTAINING PROTEIN"/>
    <property type="match status" value="1"/>
</dbReference>
<evidence type="ECO:0000256" key="7">
    <source>
        <dbReference type="SAM" id="SignalP"/>
    </source>
</evidence>
<dbReference type="RefSeq" id="XP_026732079.1">
    <property type="nucleotide sequence ID" value="XM_026876278.1"/>
</dbReference>
<sequence length="755" mass="86047">MFRLSTTICVLLLTSMADGEALELDRDLTDLCFICTCSADQTTIDCSQRGLTDIPDGFSSQVQKLNISNNDISVFPANLNKFHNIVSLDISGNRLSEIPKNALQNLSSLEELFLSRNYFDSWVALNPNDVFQPATSLKVLDLSHNKFKTMGNLANLELIISHSLETLILEHCEIDSLHGRSPLSGLTNIKVLKLSFNPLIRIHSLISSTLKTLDVSNCALSRINHNELMYLPSLVYLKMSHNYRLELSASAYNLFSDSLRYLDISYCNVLQPNLQGFPNLRRAILNHNMIRFLRSNEFENNTMLEYLDLSYNNIGSLKSDTFRGLTLLKYLDLSWNEIATIPHDTLLEMPTLTQVKLSRNYITSVGHLKSNSVTVLDLSLCEISSIGVDALEGLKSLVDLDLSRNLLSHIPDGVSSNTLKFLNLNYNRITFINNYTFFMLPRLTGLSVIGNRFTAIWKRSYFDSNPYLERLDLSDNMWRCDCLDVNMYDFFEYVTLEPSKKEESYNLICNSPISMYGQTWLSACYFIWNPTAKTPNPDSLIWFITIMIIGLVTCLLLVNCIRRSTQRRLASIQAERERQVEEARDRLRQLRMRAEQEALCNTPDPRDLIAPPSYDEALSMPKLNASCHSLNETGSGKTRRKRGRRKTKSSGDLLEETERNGDVAVGGVELTDMSDDGRRANRPKRQISRYGSHEVAELEQSPGARRRRMSEYNAEFNEPNGDVVTVEVQAEMERPLRPRLRRYSNDDGQPRESDF</sequence>
<dbReference type="AlphaFoldDB" id="A0A7E5VUR4"/>
<evidence type="ECO:0000256" key="5">
    <source>
        <dbReference type="SAM" id="MobiDB-lite"/>
    </source>
</evidence>
<accession>A0A7E5VUR4</accession>
<feature type="compositionally biased region" description="Basic and acidic residues" evidence="5">
    <location>
        <begin position="743"/>
        <end position="755"/>
    </location>
</feature>
<dbReference type="GeneID" id="113496893"/>
<evidence type="ECO:0000256" key="4">
    <source>
        <dbReference type="SAM" id="Coils"/>
    </source>
</evidence>
<feature type="transmembrane region" description="Helical" evidence="6">
    <location>
        <begin position="540"/>
        <end position="561"/>
    </location>
</feature>
<evidence type="ECO:0000256" key="3">
    <source>
        <dbReference type="ARBA" id="ARBA00022737"/>
    </source>
</evidence>
<evidence type="ECO:0000313" key="10">
    <source>
        <dbReference type="RefSeq" id="XP_026732079.1"/>
    </source>
</evidence>
<dbReference type="InterPro" id="IPR003591">
    <property type="entry name" value="Leu-rich_rpt_typical-subtyp"/>
</dbReference>
<proteinExistence type="predicted"/>
<organism evidence="9 10">
    <name type="scientific">Trichoplusia ni</name>
    <name type="common">Cabbage looper</name>
    <dbReference type="NCBI Taxonomy" id="7111"/>
    <lineage>
        <taxon>Eukaryota</taxon>
        <taxon>Metazoa</taxon>
        <taxon>Ecdysozoa</taxon>
        <taxon>Arthropoda</taxon>
        <taxon>Hexapoda</taxon>
        <taxon>Insecta</taxon>
        <taxon>Pterygota</taxon>
        <taxon>Neoptera</taxon>
        <taxon>Endopterygota</taxon>
        <taxon>Lepidoptera</taxon>
        <taxon>Glossata</taxon>
        <taxon>Ditrysia</taxon>
        <taxon>Noctuoidea</taxon>
        <taxon>Noctuidae</taxon>
        <taxon>Plusiinae</taxon>
        <taxon>Trichoplusia</taxon>
    </lineage>
</organism>
<keyword evidence="6" id="KW-0472">Membrane</keyword>
<evidence type="ECO:0000313" key="9">
    <source>
        <dbReference type="Proteomes" id="UP000322000"/>
    </source>
</evidence>
<feature type="compositionally biased region" description="Basic residues" evidence="5">
    <location>
        <begin position="637"/>
        <end position="648"/>
    </location>
</feature>
<dbReference type="Gene3D" id="3.80.10.10">
    <property type="entry name" value="Ribonuclease Inhibitor"/>
    <property type="match status" value="4"/>
</dbReference>
<dbReference type="Pfam" id="PF13516">
    <property type="entry name" value="LRR_6"/>
    <property type="match status" value="1"/>
</dbReference>
<dbReference type="SMART" id="SM00365">
    <property type="entry name" value="LRR_SD22"/>
    <property type="match status" value="5"/>
</dbReference>
<dbReference type="PROSITE" id="PS51450">
    <property type="entry name" value="LRR"/>
    <property type="match status" value="5"/>
</dbReference>
<evidence type="ECO:0000256" key="6">
    <source>
        <dbReference type="SAM" id="Phobius"/>
    </source>
</evidence>
<keyword evidence="2 7" id="KW-0732">Signal</keyword>
<keyword evidence="9" id="KW-1185">Reference proteome</keyword>
<feature type="region of interest" description="Disordered" evidence="5">
    <location>
        <begin position="731"/>
        <end position="755"/>
    </location>
</feature>
<dbReference type="SMART" id="SM00369">
    <property type="entry name" value="LRR_TYP"/>
    <property type="match status" value="10"/>
</dbReference>
<keyword evidence="6" id="KW-0812">Transmembrane</keyword>
<evidence type="ECO:0000256" key="2">
    <source>
        <dbReference type="ARBA" id="ARBA00022729"/>
    </source>
</evidence>
<feature type="domain" description="LRRNT" evidence="8">
    <location>
        <begin position="31"/>
        <end position="64"/>
    </location>
</feature>
<dbReference type="GO" id="GO:0005615">
    <property type="term" value="C:extracellular space"/>
    <property type="evidence" value="ECO:0007669"/>
    <property type="project" value="TreeGrafter"/>
</dbReference>
<dbReference type="Pfam" id="PF13855">
    <property type="entry name" value="LRR_8"/>
    <property type="match status" value="3"/>
</dbReference>
<reference evidence="10" key="1">
    <citation type="submission" date="2025-08" db="UniProtKB">
        <authorList>
            <consortium name="RefSeq"/>
        </authorList>
    </citation>
    <scope>IDENTIFICATION</scope>
</reference>
<keyword evidence="1" id="KW-0433">Leucine-rich repeat</keyword>
<dbReference type="SMART" id="SM00013">
    <property type="entry name" value="LRRNT"/>
    <property type="match status" value="1"/>
</dbReference>
<protein>
    <submittedName>
        <fullName evidence="10">Insulin-like growth factor-binding protein complex acid labile subunit</fullName>
    </submittedName>
</protein>
<evidence type="ECO:0000259" key="8">
    <source>
        <dbReference type="SMART" id="SM00013"/>
    </source>
</evidence>
<dbReference type="PANTHER" id="PTHR24373">
    <property type="entry name" value="SLIT RELATED LEUCINE-RICH REPEAT NEURONAL PROTEIN"/>
    <property type="match status" value="1"/>
</dbReference>
<dbReference type="InterPro" id="IPR032675">
    <property type="entry name" value="LRR_dom_sf"/>
</dbReference>
<feature type="region of interest" description="Disordered" evidence="5">
    <location>
        <begin position="625"/>
        <end position="659"/>
    </location>
</feature>
<dbReference type="OrthoDB" id="1574204at2759"/>
<feature type="signal peptide" evidence="7">
    <location>
        <begin position="1"/>
        <end position="21"/>
    </location>
</feature>
<dbReference type="SUPFAM" id="SSF52047">
    <property type="entry name" value="RNI-like"/>
    <property type="match status" value="1"/>
</dbReference>
<dbReference type="InParanoid" id="A0A7E5VUR4"/>
<gene>
    <name evidence="10" type="primary">LOC113496893</name>
</gene>
<dbReference type="InterPro" id="IPR000372">
    <property type="entry name" value="LRRNT"/>
</dbReference>
<dbReference type="InterPro" id="IPR050328">
    <property type="entry name" value="Dev_Immune_Receptor"/>
</dbReference>
<keyword evidence="4" id="KW-0175">Coiled coil</keyword>